<dbReference type="GeneID" id="93587353"/>
<protein>
    <submittedName>
        <fullName evidence="1">Uncharacterized protein</fullName>
    </submittedName>
</protein>
<gene>
    <name evidence="1" type="ORF">DFL_005042</name>
</gene>
<name>A0A437A6F8_ARTFL</name>
<comment type="caution">
    <text evidence="1">The sequence shown here is derived from an EMBL/GenBank/DDBJ whole genome shotgun (WGS) entry which is preliminary data.</text>
</comment>
<evidence type="ECO:0000313" key="1">
    <source>
        <dbReference type="EMBL" id="RVD86784.1"/>
    </source>
</evidence>
<dbReference type="VEuPathDB" id="FungiDB:DFL_005042"/>
<sequence>MFCRGLSYITIDKVSLVGLKPQQHKLRDKIQHTTHQQHVNRVKFTHHQDYCATSDPLRAPIRKETNRFLPEELSMAQYHEFAEFCPARLLRSYEFSNHQHGHTISTRDHQHASVLYLE</sequence>
<dbReference type="AlphaFoldDB" id="A0A437A6F8"/>
<proteinExistence type="predicted"/>
<dbReference type="Proteomes" id="UP000283090">
    <property type="component" value="Unassembled WGS sequence"/>
</dbReference>
<reference evidence="1 2" key="1">
    <citation type="submission" date="2019-01" db="EMBL/GenBank/DDBJ databases">
        <title>Intercellular communication is required for trap formation in the nematode-trapping fungus Duddingtonia flagrans.</title>
        <authorList>
            <person name="Youssar L."/>
            <person name="Wernet V."/>
            <person name="Hensel N."/>
            <person name="Hildebrandt H.-G."/>
            <person name="Fischer R."/>
        </authorList>
    </citation>
    <scope>NUCLEOTIDE SEQUENCE [LARGE SCALE GENOMIC DNA]</scope>
    <source>
        <strain evidence="1 2">CBS H-5679</strain>
    </source>
</reference>
<keyword evidence="2" id="KW-1185">Reference proteome</keyword>
<evidence type="ECO:0000313" key="2">
    <source>
        <dbReference type="Proteomes" id="UP000283090"/>
    </source>
</evidence>
<organism evidence="1 2">
    <name type="scientific">Arthrobotrys flagrans</name>
    <name type="common">Nematode-trapping fungus</name>
    <name type="synonym">Trichothecium flagrans</name>
    <dbReference type="NCBI Taxonomy" id="97331"/>
    <lineage>
        <taxon>Eukaryota</taxon>
        <taxon>Fungi</taxon>
        <taxon>Dikarya</taxon>
        <taxon>Ascomycota</taxon>
        <taxon>Pezizomycotina</taxon>
        <taxon>Orbiliomycetes</taxon>
        <taxon>Orbiliales</taxon>
        <taxon>Orbiliaceae</taxon>
        <taxon>Arthrobotrys</taxon>
    </lineage>
</organism>
<dbReference type="EMBL" id="SAEB01000006">
    <property type="protein sequence ID" value="RVD86784.1"/>
    <property type="molecule type" value="Genomic_DNA"/>
</dbReference>
<dbReference type="RefSeq" id="XP_067492328.1">
    <property type="nucleotide sequence ID" value="XM_067634241.1"/>
</dbReference>
<accession>A0A437A6F8</accession>